<dbReference type="GeneID" id="55620323"/>
<dbReference type="KEGG" id="vg:55620323"/>
<dbReference type="RefSeq" id="YP_009849884.1">
    <property type="nucleotide sequence ID" value="NC_048796.1"/>
</dbReference>
<protein>
    <submittedName>
        <fullName evidence="1">Uncharacterized protein</fullName>
    </submittedName>
</protein>
<dbReference type="EMBL" id="MN038177">
    <property type="protein sequence ID" value="QDH49608.1"/>
    <property type="molecule type" value="Genomic_DNA"/>
</dbReference>
<keyword evidence="2" id="KW-1185">Reference proteome</keyword>
<organism evidence="1 2">
    <name type="scientific">Pantoea phage Kyle</name>
    <dbReference type="NCBI Taxonomy" id="2589665"/>
    <lineage>
        <taxon>Viruses</taxon>
        <taxon>Duplodnaviria</taxon>
        <taxon>Heunggongvirae</taxon>
        <taxon>Uroviricota</taxon>
        <taxon>Caudoviricetes</taxon>
        <taxon>Lindbergviridae</taxon>
        <taxon>Kylevirus</taxon>
        <taxon>Kylevirus kyle</taxon>
    </lineage>
</organism>
<sequence length="171" mass="19312">MRKVKQFEVFGVVYENLQMPAVEAFGLIDYITLAEPEEMLRYCSVVKYDGSKVALNKKTIDKEVKDVLGYVPAKAVLSAIMQVVIDHNFGFLQEWKGAKIPSRFVSSGHTEKSTYMEPIIAQIVTANLVQYKDLETYYSLFDAFSMFDALLIKSLNEAYASEAAAKEAKNR</sequence>
<accession>A0A514A8K3</accession>
<reference evidence="1 2" key="1">
    <citation type="submission" date="2019-06" db="EMBL/GenBank/DDBJ databases">
        <authorList>
            <person name="Fakulujo A."/>
            <person name="Fiaz D."/>
            <person name="Garg S."/>
            <person name="Gordon G."/>
            <person name="Haider Z."/>
            <person name="Hale A."/>
            <person name="Hodges K."/>
            <person name="Jacob L."/>
            <person name="Kandil F."/>
            <person name="Kincaid V."/>
            <person name="Melchor-Guerra M."/>
            <person name="Morrelli A."/>
            <person name="Morris R."/>
            <person name="Nawaz M."/>
            <person name="Nguyen N."/>
            <person name="Omair A."/>
            <person name="Pray J."/>
            <person name="Saleem H."/>
            <person name="Saravane K."/>
            <person name="Sharma A."/>
            <person name="Singh A."/>
            <person name="Walston M."/>
            <person name="Zaman H."/>
            <person name="Puthuveetil N."/>
            <person name="Do L."/>
            <person name="Islam N."/>
            <person name="Johnson A."/>
        </authorList>
    </citation>
    <scope>NUCLEOTIDE SEQUENCE [LARGE SCALE GENOMIC DNA]</scope>
</reference>
<proteinExistence type="predicted"/>
<gene>
    <name evidence="1" type="primary">49</name>
    <name evidence="1" type="ORF">KYLE_52</name>
</gene>
<evidence type="ECO:0000313" key="1">
    <source>
        <dbReference type="EMBL" id="QDH49608.1"/>
    </source>
</evidence>
<name>A0A514A8K3_9CAUD</name>
<dbReference type="Proteomes" id="UP000319711">
    <property type="component" value="Segment"/>
</dbReference>
<evidence type="ECO:0000313" key="2">
    <source>
        <dbReference type="Proteomes" id="UP000319711"/>
    </source>
</evidence>